<gene>
    <name evidence="10" type="ORF">BAUR9175_00116</name>
    <name evidence="11" type="ORF">BAUR920_00076</name>
    <name evidence="13" type="ORF">BAURA63_01536</name>
    <name evidence="12" type="ORF">BAURA86_00147</name>
    <name evidence="2" type="ORF">BLSMQ_2209</name>
    <name evidence="9" type="ORF">CIK59_01650</name>
    <name evidence="8" type="ORF">CIK62_12405</name>
    <name evidence="7" type="ORF">CIK64_06300</name>
    <name evidence="6" type="ORF">CIK65_06675</name>
    <name evidence="5" type="ORF">CIK79_18810</name>
    <name evidence="3" type="ORF">CXR23_11625</name>
    <name evidence="4" type="ORF">CXR27_11190</name>
    <name evidence="14" type="ORF">EB834_04620</name>
</gene>
<reference evidence="22 23" key="5">
    <citation type="submission" date="2017-03" db="EMBL/GenBank/DDBJ databases">
        <authorList>
            <person name="Afonso C.L."/>
            <person name="Miller P.J."/>
            <person name="Scott M.A."/>
            <person name="Spackman E."/>
            <person name="Goraichik I."/>
            <person name="Dimitrov K.M."/>
            <person name="Suarez D.L."/>
            <person name="Swayne D.E."/>
        </authorList>
    </citation>
    <scope>NUCLEOTIDE SEQUENCE [LARGE SCALE GENOMIC DNA]</scope>
    <source>
        <strain evidence="13">6</strain>
        <strain evidence="23">6(3)</strain>
        <strain evidence="12">8</strain>
        <strain evidence="22">8(6)</strain>
        <strain evidence="10">ATCC 9175</strain>
        <strain evidence="11">CNRZ 920</strain>
    </source>
</reference>
<dbReference type="RefSeq" id="WP_009881433.1">
    <property type="nucleotide sequence ID" value="NZ_AAGP01000001.1"/>
</dbReference>
<evidence type="ECO:0000313" key="14">
    <source>
        <dbReference type="EMBL" id="TGD39893.1"/>
    </source>
</evidence>
<feature type="transmembrane region" description="Helical" evidence="1">
    <location>
        <begin position="236"/>
        <end position="255"/>
    </location>
</feature>
<evidence type="ECO:0000313" key="15">
    <source>
        <dbReference type="Proteomes" id="UP000094793"/>
    </source>
</evidence>
<dbReference type="Proteomes" id="UP000283000">
    <property type="component" value="Chromosome"/>
</dbReference>
<evidence type="ECO:0000313" key="16">
    <source>
        <dbReference type="Proteomes" id="UP000217564"/>
    </source>
</evidence>
<reference evidence="21 24" key="4">
    <citation type="submission" date="2017-03" db="EMBL/GenBank/DDBJ databases">
        <authorList>
            <person name="Monnet C."/>
        </authorList>
    </citation>
    <scope>NUCLEOTIDE SEQUENCE [LARGE SCALE GENOMIC DNA]</scope>
    <source>
        <strain evidence="24">ATCC 9175</strain>
        <strain evidence="21">CNRZ 920</strain>
    </source>
</reference>
<evidence type="ECO:0000313" key="13">
    <source>
        <dbReference type="EMBL" id="SMX78306.1"/>
    </source>
</evidence>
<dbReference type="Proteomes" id="UP000234300">
    <property type="component" value="Unassembled WGS sequence"/>
</dbReference>
<dbReference type="Proteomes" id="UP000218620">
    <property type="component" value="Unassembled WGS sequence"/>
</dbReference>
<dbReference type="AlphaFoldDB" id="A0A1D7W4M2"/>
<evidence type="ECO:0000313" key="9">
    <source>
        <dbReference type="EMBL" id="PCC55501.1"/>
    </source>
</evidence>
<dbReference type="Proteomes" id="UP000218377">
    <property type="component" value="Unassembled WGS sequence"/>
</dbReference>
<reference evidence="25 26" key="8">
    <citation type="submission" date="2019-01" db="EMBL/GenBank/DDBJ databases">
        <title>Comparative genomic analysis of Brevibacterium aurantiacum sheds light on its evolution and its adaptation to smear-ripened cheeses.</title>
        <authorList>
            <person name="Moineau S."/>
        </authorList>
    </citation>
    <scope>NUCLEOTIDE SEQUENCE [LARGE SCALE GENOMIC DNA]</scope>
    <source>
        <strain evidence="3 26">SMQ-1417</strain>
        <strain evidence="4 25">SMQ-1420</strain>
    </source>
</reference>
<dbReference type="OrthoDB" id="2087435at2"/>
<feature type="transmembrane region" description="Helical" evidence="1">
    <location>
        <begin position="129"/>
        <end position="147"/>
    </location>
</feature>
<evidence type="ECO:0000313" key="12">
    <source>
        <dbReference type="EMBL" id="SMX69593.1"/>
    </source>
</evidence>
<keyword evidence="1" id="KW-0472">Membrane</keyword>
<dbReference type="Proteomes" id="UP000234289">
    <property type="component" value="Unassembled WGS sequence"/>
</dbReference>
<evidence type="ECO:0000313" key="25">
    <source>
        <dbReference type="Proteomes" id="UP000282731"/>
    </source>
</evidence>
<dbReference type="EMBL" id="NRGX01000001">
    <property type="protein sequence ID" value="PCC20165.1"/>
    <property type="molecule type" value="Genomic_DNA"/>
</dbReference>
<organism evidence="2 15">
    <name type="scientific">Brevibacterium aurantiacum</name>
    <dbReference type="NCBI Taxonomy" id="273384"/>
    <lineage>
        <taxon>Bacteria</taxon>
        <taxon>Bacillati</taxon>
        <taxon>Actinomycetota</taxon>
        <taxon>Actinomycetes</taxon>
        <taxon>Micrococcales</taxon>
        <taxon>Brevibacteriaceae</taxon>
        <taxon>Brevibacterium</taxon>
    </lineage>
</organism>
<evidence type="ECO:0000313" key="17">
    <source>
        <dbReference type="Proteomes" id="UP000217720"/>
    </source>
</evidence>
<reference evidence="14 27" key="7">
    <citation type="submission" date="2018-10" db="EMBL/GenBank/DDBJ databases">
        <title>Brevibacterium genomes from Austrain hard cheese rinds.</title>
        <authorList>
            <person name="Anast J.M."/>
            <person name="Dzieciol M."/>
            <person name="Schultz D.L."/>
            <person name="Mann E."/>
            <person name="Wagner M."/>
            <person name="Schmitz-Esser S."/>
        </authorList>
    </citation>
    <scope>NUCLEOTIDE SEQUENCE [LARGE SCALE GENOMIC DNA]</scope>
    <source>
        <strain evidence="14 27">L261</strain>
    </source>
</reference>
<dbReference type="EMBL" id="CP025334">
    <property type="protein sequence ID" value="AZT97503.1"/>
    <property type="molecule type" value="Genomic_DNA"/>
</dbReference>
<dbReference type="Proteomes" id="UP000282731">
    <property type="component" value="Chromosome"/>
</dbReference>
<dbReference type="EMBL" id="CP025330">
    <property type="protein sequence ID" value="AZT93713.1"/>
    <property type="molecule type" value="Genomic_DNA"/>
</dbReference>
<dbReference type="EMBL" id="NRGQ01000006">
    <property type="protein sequence ID" value="PCC43533.1"/>
    <property type="molecule type" value="Genomic_DNA"/>
</dbReference>
<evidence type="ECO:0000313" key="18">
    <source>
        <dbReference type="Proteomes" id="UP000217881"/>
    </source>
</evidence>
<accession>A0A2H1HQB7</accession>
<dbReference type="EMBL" id="NRGO01000014">
    <property type="protein sequence ID" value="PCC49656.1"/>
    <property type="molecule type" value="Genomic_DNA"/>
</dbReference>
<evidence type="ECO:0000313" key="27">
    <source>
        <dbReference type="Proteomes" id="UP000297736"/>
    </source>
</evidence>
<dbReference type="Proteomes" id="UP000217881">
    <property type="component" value="Unassembled WGS sequence"/>
</dbReference>
<evidence type="ECO:0000313" key="4">
    <source>
        <dbReference type="EMBL" id="AZT97503.1"/>
    </source>
</evidence>
<dbReference type="Proteomes" id="UP000217720">
    <property type="component" value="Unassembled WGS sequence"/>
</dbReference>
<feature type="transmembrane region" description="Helical" evidence="1">
    <location>
        <begin position="98"/>
        <end position="122"/>
    </location>
</feature>
<dbReference type="EMBL" id="NRHA01000003">
    <property type="protein sequence ID" value="PCC55501.1"/>
    <property type="molecule type" value="Genomic_DNA"/>
</dbReference>
<dbReference type="Proteomes" id="UP000217564">
    <property type="component" value="Unassembled WGS sequence"/>
</dbReference>
<feature type="transmembrane region" description="Helical" evidence="1">
    <location>
        <begin position="153"/>
        <end position="174"/>
    </location>
</feature>
<dbReference type="EMBL" id="FXZB01000001">
    <property type="protein sequence ID" value="SMX62823.1"/>
    <property type="molecule type" value="Genomic_DNA"/>
</dbReference>
<dbReference type="GeneID" id="60906514"/>
<dbReference type="Proteomes" id="UP000234327">
    <property type="component" value="Unassembled WGS sequence"/>
</dbReference>
<evidence type="ECO:0000313" key="19">
    <source>
        <dbReference type="Proteomes" id="UP000218377"/>
    </source>
</evidence>
<accession>A0A1D7W4M2</accession>
<sequence>MDIGVLHVWPIGVSALISAGFGLLLSRSTSWWTADDGHVGVLARSHAFRPLPLAVLGIVLATVATLLFPGIGPASVAGSSTASNPVAGSSAGLGAFDAFLLALSLGTAAAATPFLVVVDFVIHRLPDRIMYPLIGAELLVLALGSLLGESQMWVLALIAGGAGVLFFGILHLIGRVMHARTMGLGDVKLAFVVFGVPTLFSVWAPALVLIIMMLIAGLAALLSAAARRSLKTTTIAFGPAMLSGMWFGSVLAPILL</sequence>
<dbReference type="EMBL" id="CP017150">
    <property type="protein sequence ID" value="AOP53915.1"/>
    <property type="molecule type" value="Genomic_DNA"/>
</dbReference>
<dbReference type="Proteomes" id="UP000297736">
    <property type="component" value="Unassembled WGS sequence"/>
</dbReference>
<evidence type="ECO:0000256" key="1">
    <source>
        <dbReference type="SAM" id="Phobius"/>
    </source>
</evidence>
<accession>A0A2A3Z660</accession>
<evidence type="ECO:0000313" key="10">
    <source>
        <dbReference type="EMBL" id="SMX62823.1"/>
    </source>
</evidence>
<evidence type="ECO:0008006" key="28">
    <source>
        <dbReference type="Google" id="ProtNLM"/>
    </source>
</evidence>
<evidence type="ECO:0000313" key="23">
    <source>
        <dbReference type="Proteomes" id="UP000234327"/>
    </source>
</evidence>
<evidence type="ECO:0000313" key="20">
    <source>
        <dbReference type="Proteomes" id="UP000218620"/>
    </source>
</evidence>
<keyword evidence="24" id="KW-1185">Reference proteome</keyword>
<evidence type="ECO:0000313" key="3">
    <source>
        <dbReference type="EMBL" id="AZT93713.1"/>
    </source>
</evidence>
<dbReference type="Proteomes" id="UP000094793">
    <property type="component" value="Chromosome"/>
</dbReference>
<dbReference type="EMBL" id="RHFF01000003">
    <property type="protein sequence ID" value="TGD39893.1"/>
    <property type="molecule type" value="Genomic_DNA"/>
</dbReference>
<reference evidence="25 26" key="6">
    <citation type="submission" date="2017-12" db="EMBL/GenBank/DDBJ databases">
        <authorList>
            <person name="Levesque S."/>
        </authorList>
    </citation>
    <scope>NUCLEOTIDE SEQUENCE [LARGE SCALE GENOMIC DNA]</scope>
    <source>
        <strain evidence="3 26">SMQ-1417</strain>
        <strain evidence="4 25">SMQ-1420</strain>
    </source>
</reference>
<dbReference type="KEGG" id="blin:BLSMQ_2209"/>
<dbReference type="PATRIC" id="fig|1703.10.peg.2278"/>
<evidence type="ECO:0000313" key="6">
    <source>
        <dbReference type="EMBL" id="PCC43533.1"/>
    </source>
</evidence>
<keyword evidence="1" id="KW-1133">Transmembrane helix</keyword>
<proteinExistence type="predicted"/>
<evidence type="ECO:0000313" key="2">
    <source>
        <dbReference type="EMBL" id="AOP53915.1"/>
    </source>
</evidence>
<protein>
    <recommendedName>
        <fullName evidence="28">Prepilin type IV endopeptidase peptidase domain-containing protein</fullName>
    </recommendedName>
</protein>
<feature type="transmembrane region" description="Helical" evidence="1">
    <location>
        <begin position="53"/>
        <end position="78"/>
    </location>
</feature>
<evidence type="ECO:0000313" key="7">
    <source>
        <dbReference type="EMBL" id="PCC47110.1"/>
    </source>
</evidence>
<evidence type="ECO:0000313" key="24">
    <source>
        <dbReference type="Proteomes" id="UP000234525"/>
    </source>
</evidence>
<reference evidence="2" key="1">
    <citation type="submission" date="2016-09" db="EMBL/GenBank/DDBJ databases">
        <title>Complete Genome Sequence of Brevibacterium aurantiacum SMQ-1335.</title>
        <authorList>
            <person name="de Melo A.G."/>
            <person name="Labrie S.J."/>
            <person name="Dumaresq J."/>
            <person name="Roberts R.J."/>
            <person name="Tremblay D.M."/>
            <person name="Moineau S."/>
        </authorList>
    </citation>
    <scope>NUCLEOTIDE SEQUENCE</scope>
    <source>
        <strain evidence="2">SMQ-1335</strain>
    </source>
</reference>
<dbReference type="EMBL" id="FXZI01000001">
    <property type="protein sequence ID" value="SMX69593.1"/>
    <property type="molecule type" value="Genomic_DNA"/>
</dbReference>
<dbReference type="EMBL" id="FXZG01000001">
    <property type="protein sequence ID" value="SMX65115.1"/>
    <property type="molecule type" value="Genomic_DNA"/>
</dbReference>
<evidence type="ECO:0000313" key="22">
    <source>
        <dbReference type="Proteomes" id="UP000234300"/>
    </source>
</evidence>
<keyword evidence="1" id="KW-0812">Transmembrane</keyword>
<feature type="transmembrane region" description="Helical" evidence="1">
    <location>
        <begin position="6"/>
        <end position="25"/>
    </location>
</feature>
<dbReference type="eggNOG" id="ENOG5031X64">
    <property type="taxonomic scope" value="Bacteria"/>
</dbReference>
<feature type="transmembrane region" description="Helical" evidence="1">
    <location>
        <begin position="206"/>
        <end position="224"/>
    </location>
</feature>
<reference evidence="16 17" key="3">
    <citation type="journal article" date="2017" name="Elife">
        <title>Extensive horizontal gene transfer in cheese-associated bacteria.</title>
        <authorList>
            <person name="Bonham K.S."/>
            <person name="Wolfe B.E."/>
            <person name="Dutton R.J."/>
        </authorList>
    </citation>
    <scope>NUCLEOTIDE SEQUENCE [LARGE SCALE GENOMIC DNA]</scope>
    <source>
        <strain evidence="9 18">738_8</strain>
        <strain evidence="8 17">900_6</strain>
        <strain evidence="7 16">947_7</strain>
        <strain evidence="6 20">962_8</strain>
        <strain evidence="5 19">JB5</strain>
    </source>
</reference>
<dbReference type="EMBL" id="FXYZ01000005">
    <property type="protein sequence ID" value="SMX78306.1"/>
    <property type="molecule type" value="Genomic_DNA"/>
</dbReference>
<dbReference type="EMBL" id="NRGP01000009">
    <property type="protein sequence ID" value="PCC47110.1"/>
    <property type="molecule type" value="Genomic_DNA"/>
</dbReference>
<evidence type="ECO:0000313" key="8">
    <source>
        <dbReference type="EMBL" id="PCC49656.1"/>
    </source>
</evidence>
<dbReference type="Proteomes" id="UP000234525">
    <property type="component" value="Unassembled WGS sequence"/>
</dbReference>
<evidence type="ECO:0000313" key="11">
    <source>
        <dbReference type="EMBL" id="SMX65115.1"/>
    </source>
</evidence>
<name>A0A1D7W4M2_BREAU</name>
<feature type="transmembrane region" description="Helical" evidence="1">
    <location>
        <begin position="181"/>
        <end position="200"/>
    </location>
</feature>
<evidence type="ECO:0000313" key="26">
    <source>
        <dbReference type="Proteomes" id="UP000283000"/>
    </source>
</evidence>
<reference evidence="15" key="2">
    <citation type="submission" date="2016-09" db="EMBL/GenBank/DDBJ databases">
        <title>Complete Genome Sequence of Brevibacterium linens SMQ-1335.</title>
        <authorList>
            <person name="de Melo A.G."/>
            <person name="Labrie S.J."/>
            <person name="Dumaresq J."/>
            <person name="Roberts R.J."/>
            <person name="Tremblay D.M."/>
            <person name="Moineau S."/>
        </authorList>
    </citation>
    <scope>NUCLEOTIDE SEQUENCE [LARGE SCALE GENOMIC DNA]</scope>
    <source>
        <strain evidence="15">SMQ-1335</strain>
    </source>
</reference>
<evidence type="ECO:0000313" key="5">
    <source>
        <dbReference type="EMBL" id="PCC20165.1"/>
    </source>
</evidence>
<evidence type="ECO:0000313" key="21">
    <source>
        <dbReference type="Proteomes" id="UP000234289"/>
    </source>
</evidence>